<proteinExistence type="predicted"/>
<reference evidence="1" key="1">
    <citation type="submission" date="2022-03" db="EMBL/GenBank/DDBJ databases">
        <authorList>
            <person name="Martin C."/>
        </authorList>
    </citation>
    <scope>NUCLEOTIDE SEQUENCE</scope>
</reference>
<dbReference type="OrthoDB" id="5984732at2759"/>
<protein>
    <submittedName>
        <fullName evidence="1">Uncharacterized protein</fullName>
    </submittedName>
</protein>
<comment type="caution">
    <text evidence="1">The sequence shown here is derived from an EMBL/GenBank/DDBJ whole genome shotgun (WGS) entry which is preliminary data.</text>
</comment>
<sequence length="163" mass="19788">MSWKRFIDEKANLFPIAQEELFHIYEALQRQMKQPIRTSNPYRMKITRDCPYQVFNMLYQIGTTNMWETFIKETETNIMMEFHNDKKLIFWLDIMNKQGFKNIEKCLLIEKRKSDGSRMKVLVNDVNPFTIRFSKRQSKLHIDCCFGFWNMYGVRQHPIQDSI</sequence>
<dbReference type="EMBL" id="CAIIXF020000009">
    <property type="protein sequence ID" value="CAH1794082.1"/>
    <property type="molecule type" value="Genomic_DNA"/>
</dbReference>
<dbReference type="AlphaFoldDB" id="A0A8J1UKR4"/>
<keyword evidence="2" id="KW-1185">Reference proteome</keyword>
<evidence type="ECO:0000313" key="2">
    <source>
        <dbReference type="Proteomes" id="UP000749559"/>
    </source>
</evidence>
<gene>
    <name evidence="1" type="ORF">OFUS_LOCUS18848</name>
</gene>
<evidence type="ECO:0000313" key="1">
    <source>
        <dbReference type="EMBL" id="CAH1794082.1"/>
    </source>
</evidence>
<name>A0A8J1UKR4_OWEFU</name>
<organism evidence="1 2">
    <name type="scientific">Owenia fusiformis</name>
    <name type="common">Polychaete worm</name>
    <dbReference type="NCBI Taxonomy" id="6347"/>
    <lineage>
        <taxon>Eukaryota</taxon>
        <taxon>Metazoa</taxon>
        <taxon>Spiralia</taxon>
        <taxon>Lophotrochozoa</taxon>
        <taxon>Annelida</taxon>
        <taxon>Polychaeta</taxon>
        <taxon>Sedentaria</taxon>
        <taxon>Canalipalpata</taxon>
        <taxon>Sabellida</taxon>
        <taxon>Oweniida</taxon>
        <taxon>Oweniidae</taxon>
        <taxon>Owenia</taxon>
    </lineage>
</organism>
<dbReference type="Proteomes" id="UP000749559">
    <property type="component" value="Unassembled WGS sequence"/>
</dbReference>
<accession>A0A8J1UKR4</accession>